<feature type="region of interest" description="Disordered" evidence="3">
    <location>
        <begin position="1"/>
        <end position="77"/>
    </location>
</feature>
<dbReference type="Proteomes" id="UP001595075">
    <property type="component" value="Unassembled WGS sequence"/>
</dbReference>
<evidence type="ECO:0000256" key="3">
    <source>
        <dbReference type="SAM" id="MobiDB-lite"/>
    </source>
</evidence>
<keyword evidence="2" id="KW-0539">Nucleus</keyword>
<name>A0ABR4CQJ0_9HELO</name>
<evidence type="ECO:0008006" key="6">
    <source>
        <dbReference type="Google" id="ProtNLM"/>
    </source>
</evidence>
<dbReference type="InterPro" id="IPR046347">
    <property type="entry name" value="bZIP_sf"/>
</dbReference>
<evidence type="ECO:0000256" key="1">
    <source>
        <dbReference type="ARBA" id="ARBA00004123"/>
    </source>
</evidence>
<feature type="region of interest" description="Disordered" evidence="3">
    <location>
        <begin position="167"/>
        <end position="263"/>
    </location>
</feature>
<feature type="compositionally biased region" description="Low complexity" evidence="3">
    <location>
        <begin position="1"/>
        <end position="10"/>
    </location>
</feature>
<dbReference type="CDD" id="cd14688">
    <property type="entry name" value="bZIP_YAP"/>
    <property type="match status" value="1"/>
</dbReference>
<dbReference type="Gene3D" id="1.20.5.170">
    <property type="match status" value="1"/>
</dbReference>
<dbReference type="PANTHER" id="PTHR40621">
    <property type="entry name" value="TRANSCRIPTION FACTOR KAPC-RELATED"/>
    <property type="match status" value="1"/>
</dbReference>
<evidence type="ECO:0000313" key="4">
    <source>
        <dbReference type="EMBL" id="KAL2072195.1"/>
    </source>
</evidence>
<feature type="compositionally biased region" description="Basic and acidic residues" evidence="3">
    <location>
        <begin position="11"/>
        <end position="23"/>
    </location>
</feature>
<dbReference type="PANTHER" id="PTHR40621:SF9">
    <property type="entry name" value="MEAB PROTEIN"/>
    <property type="match status" value="1"/>
</dbReference>
<reference evidence="4 5" key="1">
    <citation type="journal article" date="2024" name="Commun. Biol.">
        <title>Comparative genomic analysis of thermophilic fungi reveals convergent evolutionary adaptations and gene losses.</title>
        <authorList>
            <person name="Steindorff A.S."/>
            <person name="Aguilar-Pontes M.V."/>
            <person name="Robinson A.J."/>
            <person name="Andreopoulos B."/>
            <person name="LaButti K."/>
            <person name="Kuo A."/>
            <person name="Mondo S."/>
            <person name="Riley R."/>
            <person name="Otillar R."/>
            <person name="Haridas S."/>
            <person name="Lipzen A."/>
            <person name="Grimwood J."/>
            <person name="Schmutz J."/>
            <person name="Clum A."/>
            <person name="Reid I.D."/>
            <person name="Moisan M.C."/>
            <person name="Butler G."/>
            <person name="Nguyen T.T.M."/>
            <person name="Dewar K."/>
            <person name="Conant G."/>
            <person name="Drula E."/>
            <person name="Henrissat B."/>
            <person name="Hansel C."/>
            <person name="Singer S."/>
            <person name="Hutchinson M.I."/>
            <person name="de Vries R.P."/>
            <person name="Natvig D.O."/>
            <person name="Powell A.J."/>
            <person name="Tsang A."/>
            <person name="Grigoriev I.V."/>
        </authorList>
    </citation>
    <scope>NUCLEOTIDE SEQUENCE [LARGE SCALE GENOMIC DNA]</scope>
    <source>
        <strain evidence="4 5">CBS 494.80</strain>
    </source>
</reference>
<keyword evidence="5" id="KW-1185">Reference proteome</keyword>
<feature type="compositionally biased region" description="Basic residues" evidence="3">
    <location>
        <begin position="229"/>
        <end position="242"/>
    </location>
</feature>
<evidence type="ECO:0000313" key="5">
    <source>
        <dbReference type="Proteomes" id="UP001595075"/>
    </source>
</evidence>
<gene>
    <name evidence="4" type="ORF">VTL71DRAFT_11538</name>
</gene>
<feature type="compositionally biased region" description="Low complexity" evidence="3">
    <location>
        <begin position="186"/>
        <end position="198"/>
    </location>
</feature>
<feature type="compositionally biased region" description="Basic and acidic residues" evidence="3">
    <location>
        <begin position="51"/>
        <end position="60"/>
    </location>
</feature>
<accession>A0ABR4CQJ0</accession>
<comment type="caution">
    <text evidence="4">The sequence shown here is derived from an EMBL/GenBank/DDBJ whole genome shotgun (WGS) entry which is preliminary data.</text>
</comment>
<sequence length="263" mass="29228">MSESGVSSSSRRTESDVDMEEQRGSPAHSPPTPSINPRKGKGGRKVLFPTQEEKKQRNRDSQAAFRSRRKSHISELENIVQSQKDEIRASMREQASGKEEVLILKYKNSLLERILLEQGIDVNAELNNILVFPPRLPGKRARKERVPVPARPEPEVVQAEEVVAVTSQSPKTTSECCHCSSSRVKSSPAPHFSSSSTPLESVHAATTPQDMSRKRARQSTSIDTSDVRAHKRPRPVHQHRGQTRITGTNDPGKYSHHSPPASL</sequence>
<dbReference type="InterPro" id="IPR050936">
    <property type="entry name" value="AP-1-like"/>
</dbReference>
<dbReference type="EMBL" id="JAZHXI010000004">
    <property type="protein sequence ID" value="KAL2072195.1"/>
    <property type="molecule type" value="Genomic_DNA"/>
</dbReference>
<proteinExistence type="predicted"/>
<evidence type="ECO:0000256" key="2">
    <source>
        <dbReference type="ARBA" id="ARBA00023242"/>
    </source>
</evidence>
<organism evidence="4 5">
    <name type="scientific">Oculimacula yallundae</name>
    <dbReference type="NCBI Taxonomy" id="86028"/>
    <lineage>
        <taxon>Eukaryota</taxon>
        <taxon>Fungi</taxon>
        <taxon>Dikarya</taxon>
        <taxon>Ascomycota</taxon>
        <taxon>Pezizomycotina</taxon>
        <taxon>Leotiomycetes</taxon>
        <taxon>Helotiales</taxon>
        <taxon>Ploettnerulaceae</taxon>
        <taxon>Oculimacula</taxon>
    </lineage>
</organism>
<protein>
    <recommendedName>
        <fullName evidence="6">BZIP domain-containing protein</fullName>
    </recommendedName>
</protein>
<dbReference type="SUPFAM" id="SSF57959">
    <property type="entry name" value="Leucine zipper domain"/>
    <property type="match status" value="1"/>
</dbReference>
<comment type="subcellular location">
    <subcellularLocation>
        <location evidence="1">Nucleus</location>
    </subcellularLocation>
</comment>
<feature type="compositionally biased region" description="Polar residues" evidence="3">
    <location>
        <begin position="167"/>
        <end position="185"/>
    </location>
</feature>